<dbReference type="AlphaFoldDB" id="A0A8K0CII8"/>
<organism evidence="2 3">
    <name type="scientific">Ignelater luminosus</name>
    <name type="common">Cucubano</name>
    <name type="synonym">Pyrophorus luminosus</name>
    <dbReference type="NCBI Taxonomy" id="2038154"/>
    <lineage>
        <taxon>Eukaryota</taxon>
        <taxon>Metazoa</taxon>
        <taxon>Ecdysozoa</taxon>
        <taxon>Arthropoda</taxon>
        <taxon>Hexapoda</taxon>
        <taxon>Insecta</taxon>
        <taxon>Pterygota</taxon>
        <taxon>Neoptera</taxon>
        <taxon>Endopterygota</taxon>
        <taxon>Coleoptera</taxon>
        <taxon>Polyphaga</taxon>
        <taxon>Elateriformia</taxon>
        <taxon>Elateroidea</taxon>
        <taxon>Elateridae</taxon>
        <taxon>Agrypninae</taxon>
        <taxon>Pyrophorini</taxon>
        <taxon>Ignelater</taxon>
    </lineage>
</organism>
<dbReference type="EMBL" id="VTPC01090161">
    <property type="protein sequence ID" value="KAF2884515.1"/>
    <property type="molecule type" value="Genomic_DNA"/>
</dbReference>
<dbReference type="OrthoDB" id="10044855at2759"/>
<evidence type="ECO:0000256" key="1">
    <source>
        <dbReference type="SAM" id="Phobius"/>
    </source>
</evidence>
<feature type="transmembrane region" description="Helical" evidence="1">
    <location>
        <begin position="67"/>
        <end position="89"/>
    </location>
</feature>
<evidence type="ECO:0000313" key="3">
    <source>
        <dbReference type="Proteomes" id="UP000801492"/>
    </source>
</evidence>
<proteinExistence type="predicted"/>
<reference evidence="2" key="1">
    <citation type="submission" date="2019-08" db="EMBL/GenBank/DDBJ databases">
        <title>The genome of the North American firefly Photinus pyralis.</title>
        <authorList>
            <consortium name="Photinus pyralis genome working group"/>
            <person name="Fallon T.R."/>
            <person name="Sander Lower S.E."/>
            <person name="Weng J.-K."/>
        </authorList>
    </citation>
    <scope>NUCLEOTIDE SEQUENCE</scope>
    <source>
        <strain evidence="2">TRF0915ILg1</strain>
        <tissue evidence="2">Whole body</tissue>
    </source>
</reference>
<keyword evidence="1" id="KW-0472">Membrane</keyword>
<accession>A0A8K0CII8</accession>
<keyword evidence="3" id="KW-1185">Reference proteome</keyword>
<dbReference type="Proteomes" id="UP000801492">
    <property type="component" value="Unassembled WGS sequence"/>
</dbReference>
<feature type="transmembrane region" description="Helical" evidence="1">
    <location>
        <begin position="35"/>
        <end position="55"/>
    </location>
</feature>
<evidence type="ECO:0000313" key="2">
    <source>
        <dbReference type="EMBL" id="KAF2884515.1"/>
    </source>
</evidence>
<keyword evidence="1" id="KW-0812">Transmembrane</keyword>
<protein>
    <submittedName>
        <fullName evidence="2">Uncharacterized protein</fullName>
    </submittedName>
</protein>
<name>A0A8K0CII8_IGNLU</name>
<feature type="transmembrane region" description="Helical" evidence="1">
    <location>
        <begin position="95"/>
        <end position="118"/>
    </location>
</feature>
<keyword evidence="1" id="KW-1133">Transmembrane helix</keyword>
<sequence length="128" mass="14279">MQPISSQILGLFCQSLAINFGLGYAGVLGSSYHGFLTTASWSLMTTLMLLFCYVFSEKSFSLVRQSLFETVFNAVACFSYISSCSYLGFAVNTFLYPMYIITPFFQVYPAMTAAYVNIGRGGWNHTRL</sequence>
<comment type="caution">
    <text evidence="2">The sequence shown here is derived from an EMBL/GenBank/DDBJ whole genome shotgun (WGS) entry which is preliminary data.</text>
</comment>
<gene>
    <name evidence="2" type="ORF">ILUMI_21660</name>
</gene>